<name>A0A511HHU0_9BACT</name>
<evidence type="ECO:0000259" key="12">
    <source>
        <dbReference type="Pfam" id="PF02737"/>
    </source>
</evidence>
<dbReference type="GO" id="GO:0004300">
    <property type="term" value="F:enoyl-CoA hydratase activity"/>
    <property type="evidence" value="ECO:0007669"/>
    <property type="project" value="TreeGrafter"/>
</dbReference>
<keyword evidence="9" id="KW-0511">Multifunctional enzyme</keyword>
<dbReference type="GO" id="GO:0006635">
    <property type="term" value="P:fatty acid beta-oxidation"/>
    <property type="evidence" value="ECO:0007669"/>
    <property type="project" value="UniProtKB-UniPathway"/>
</dbReference>
<keyword evidence="8" id="KW-0456">Lyase</keyword>
<dbReference type="Gene3D" id="1.10.1040.50">
    <property type="match status" value="1"/>
</dbReference>
<protein>
    <submittedName>
        <fullName evidence="13 14">3-hydroxyacyl-CoA dehydrogenase</fullName>
    </submittedName>
</protein>
<dbReference type="InterPro" id="IPR001753">
    <property type="entry name" value="Enoyl-CoA_hydra/iso"/>
</dbReference>
<dbReference type="SUPFAM" id="SSF48179">
    <property type="entry name" value="6-phosphogluconate dehydrogenase C-terminal domain-like"/>
    <property type="match status" value="2"/>
</dbReference>
<reference evidence="13 16" key="2">
    <citation type="submission" date="2019-07" db="EMBL/GenBank/DDBJ databases">
        <title>Whole genome shotgun sequence of Myxococcus virescens NBRC 100334.</title>
        <authorList>
            <person name="Hosoyama A."/>
            <person name="Uohara A."/>
            <person name="Ohji S."/>
            <person name="Ichikawa N."/>
        </authorList>
    </citation>
    <scope>NUCLEOTIDE SEQUENCE [LARGE SCALE GENOMIC DNA]</scope>
    <source>
        <strain evidence="13 16">NBRC 100334</strain>
    </source>
</reference>
<evidence type="ECO:0000256" key="2">
    <source>
        <dbReference type="ARBA" id="ARBA00007005"/>
    </source>
</evidence>
<dbReference type="Pfam" id="PF00725">
    <property type="entry name" value="3HCDH"/>
    <property type="match status" value="1"/>
</dbReference>
<keyword evidence="15" id="KW-1185">Reference proteome</keyword>
<evidence type="ECO:0000313" key="15">
    <source>
        <dbReference type="Proteomes" id="UP000198717"/>
    </source>
</evidence>
<dbReference type="Pfam" id="PF02737">
    <property type="entry name" value="3HCDH_N"/>
    <property type="match status" value="1"/>
</dbReference>
<keyword evidence="4" id="KW-0442">Lipid degradation</keyword>
<dbReference type="SUPFAM" id="SSF51735">
    <property type="entry name" value="NAD(P)-binding Rossmann-fold domains"/>
    <property type="match status" value="1"/>
</dbReference>
<evidence type="ECO:0000256" key="1">
    <source>
        <dbReference type="ARBA" id="ARBA00005005"/>
    </source>
</evidence>
<evidence type="ECO:0000256" key="5">
    <source>
        <dbReference type="ARBA" id="ARBA00023002"/>
    </source>
</evidence>
<dbReference type="PANTHER" id="PTHR43612">
    <property type="entry name" value="TRIFUNCTIONAL ENZYME SUBUNIT ALPHA"/>
    <property type="match status" value="1"/>
</dbReference>
<dbReference type="GO" id="GO:0070403">
    <property type="term" value="F:NAD+ binding"/>
    <property type="evidence" value="ECO:0007669"/>
    <property type="project" value="InterPro"/>
</dbReference>
<dbReference type="Gene3D" id="3.90.226.10">
    <property type="entry name" value="2-enoyl-CoA Hydratase, Chain A, domain 1"/>
    <property type="match status" value="1"/>
</dbReference>
<comment type="similarity">
    <text evidence="2">In the central section; belongs to the 3-hydroxyacyl-CoA dehydrogenase family.</text>
</comment>
<keyword evidence="3" id="KW-0276">Fatty acid metabolism</keyword>
<dbReference type="SUPFAM" id="SSF52096">
    <property type="entry name" value="ClpP/crotonase"/>
    <property type="match status" value="1"/>
</dbReference>
<dbReference type="FunFam" id="1.10.1040.50:FF:000005">
    <property type="entry name" value="Probable 3-hydroxyacyl-CoA dehydrogenase"/>
    <property type="match status" value="1"/>
</dbReference>
<comment type="catalytic activity">
    <reaction evidence="10">
        <text>a (3S)-3-hydroxyacyl-CoA + NAD(+) = a 3-oxoacyl-CoA + NADH + H(+)</text>
        <dbReference type="Rhea" id="RHEA:22432"/>
        <dbReference type="ChEBI" id="CHEBI:15378"/>
        <dbReference type="ChEBI" id="CHEBI:57318"/>
        <dbReference type="ChEBI" id="CHEBI:57540"/>
        <dbReference type="ChEBI" id="CHEBI:57945"/>
        <dbReference type="ChEBI" id="CHEBI:90726"/>
        <dbReference type="EC" id="1.1.1.35"/>
    </reaction>
</comment>
<evidence type="ECO:0000259" key="11">
    <source>
        <dbReference type="Pfam" id="PF00725"/>
    </source>
</evidence>
<dbReference type="EMBL" id="FNAJ01000002">
    <property type="protein sequence ID" value="SDD62603.1"/>
    <property type="molecule type" value="Genomic_DNA"/>
</dbReference>
<dbReference type="FunFam" id="3.40.50.720:FF:000009">
    <property type="entry name" value="Fatty oxidation complex, alpha subunit"/>
    <property type="match status" value="1"/>
</dbReference>
<gene>
    <name evidence="13" type="primary">fadB</name>
    <name evidence="13" type="ORF">MVI01_49150</name>
    <name evidence="14" type="ORF">SAMN04488504_10223</name>
</gene>
<dbReference type="CDD" id="cd06558">
    <property type="entry name" value="crotonase-like"/>
    <property type="match status" value="1"/>
</dbReference>
<evidence type="ECO:0000313" key="14">
    <source>
        <dbReference type="EMBL" id="SDD62603.1"/>
    </source>
</evidence>
<comment type="caution">
    <text evidence="13">The sequence shown here is derived from an EMBL/GenBank/DDBJ whole genome shotgun (WGS) entry which is preliminary data.</text>
</comment>
<comment type="pathway">
    <text evidence="1">Lipid metabolism; fatty acid beta-oxidation.</text>
</comment>
<proteinExistence type="inferred from homology"/>
<reference evidence="14 15" key="1">
    <citation type="submission" date="2016-10" db="EMBL/GenBank/DDBJ databases">
        <authorList>
            <person name="Varghese N."/>
            <person name="Submissions S."/>
        </authorList>
    </citation>
    <scope>NUCLEOTIDE SEQUENCE [LARGE SCALE GENOMIC DNA]</scope>
    <source>
        <strain evidence="14 15">DSM 2260</strain>
    </source>
</reference>
<dbReference type="EMBL" id="BJVY01000031">
    <property type="protein sequence ID" value="GEL73131.1"/>
    <property type="molecule type" value="Genomic_DNA"/>
</dbReference>
<dbReference type="FunFam" id="3.90.226.10:FF:000047">
    <property type="entry name" value="Probable 3-hydroxyacyl-CoA dehydrogenase"/>
    <property type="match status" value="1"/>
</dbReference>
<evidence type="ECO:0000256" key="10">
    <source>
        <dbReference type="ARBA" id="ARBA00049556"/>
    </source>
</evidence>
<dbReference type="RefSeq" id="WP_090487163.1">
    <property type="nucleotide sequence ID" value="NZ_BJVY01000031.1"/>
</dbReference>
<accession>A0A511HHU0</accession>
<dbReference type="InterPro" id="IPR006176">
    <property type="entry name" value="3-OHacyl-CoA_DH_NAD-bd"/>
</dbReference>
<dbReference type="Pfam" id="PF00378">
    <property type="entry name" value="ECH_1"/>
    <property type="match status" value="1"/>
</dbReference>
<dbReference type="InterPro" id="IPR006108">
    <property type="entry name" value="3HC_DH_C"/>
</dbReference>
<dbReference type="InterPro" id="IPR029045">
    <property type="entry name" value="ClpP/crotonase-like_dom_sf"/>
</dbReference>
<evidence type="ECO:0000313" key="13">
    <source>
        <dbReference type="EMBL" id="GEL73131.1"/>
    </source>
</evidence>
<keyword evidence="7" id="KW-0443">Lipid metabolism</keyword>
<evidence type="ECO:0000256" key="8">
    <source>
        <dbReference type="ARBA" id="ARBA00023239"/>
    </source>
</evidence>
<dbReference type="GO" id="GO:0016509">
    <property type="term" value="F:long-chain (3S)-3-hydroxyacyl-CoA dehydrogenase (NAD+) activity"/>
    <property type="evidence" value="ECO:0007669"/>
    <property type="project" value="TreeGrafter"/>
</dbReference>
<evidence type="ECO:0000256" key="9">
    <source>
        <dbReference type="ARBA" id="ARBA00023268"/>
    </source>
</evidence>
<dbReference type="PANTHER" id="PTHR43612:SF3">
    <property type="entry name" value="TRIFUNCTIONAL ENZYME SUBUNIT ALPHA, MITOCHONDRIAL"/>
    <property type="match status" value="1"/>
</dbReference>
<keyword evidence="5" id="KW-0560">Oxidoreductase</keyword>
<dbReference type="AlphaFoldDB" id="A0A511HHU0"/>
<dbReference type="Proteomes" id="UP000198717">
    <property type="component" value="Unassembled WGS sequence"/>
</dbReference>
<sequence>MSEQNTIRWDKDADGIVVLTLDDPNQSANTMNAAYLKSMRATVDRLVKEKDTVTGVILASAKKTFFAGGDLKDLLKVRKEDAKQAFELGQEIKAQLRTLETLGKPVVAAINGAALGGGLEIALACHHRIIADVKGAQVGLPEVTLGLLPGGGGVVRTVRMLGIVDALMKVLLQGQRYRPQEAKEVGLVHEVVASVEALLPAAKAWVKAHPTAQQPWDVKGYKIPGGTPSSPGLAANLPAFPANLRKQLKGANMPAPRAIMATAVESTQVDVDTAFTVESRYFTELVTGQVAKNMIQAFFFDMQHINSGGGRPKGYPQHTAKKVGVLGAGMMGAGIAYVCAKAGIDVVLKDVSLASAEKGKQYSVKLVEKAIQRGKSTKEKGDALLARIHPTTDATDLKGCDLVIEAVFEDVKLKHQVFQEVQDVVAPDAVLGSNTSTLPISVLAEGVKRTEDFVGMHFFSPVDKMPLLELIAGKKTSDATLAKAIDIAVQIGKTPIVVNDSRGFFTSRVIGTFLNEAIAMVGEGISPASIEQAGLQAGYPAAPLQLVDELTLTLPHKIRQETKAATLAEGKPWVEHRSYAVMDAMIDQHQRKGRSTGGGFYDYVDGKRTGLWAGLAQHFTRPGHTIPFEDMKERMLFAEAIDTVRCFDEGVLRSAADANIGSILGIGFPAWTGGVVQFINGYEGRTGNGPRGFIARARELAQRYGAHFEPPASLVEKAERGELLK</sequence>
<feature type="domain" description="3-hydroxyacyl-CoA dehydrogenase C-terminal" evidence="11">
    <location>
        <begin position="503"/>
        <end position="603"/>
    </location>
</feature>
<evidence type="ECO:0000256" key="6">
    <source>
        <dbReference type="ARBA" id="ARBA00023027"/>
    </source>
</evidence>
<dbReference type="UniPathway" id="UPA00659"/>
<dbReference type="InterPro" id="IPR036291">
    <property type="entry name" value="NAD(P)-bd_dom_sf"/>
</dbReference>
<organism evidence="13 16">
    <name type="scientific">Myxococcus virescens</name>
    <dbReference type="NCBI Taxonomy" id="83456"/>
    <lineage>
        <taxon>Bacteria</taxon>
        <taxon>Pseudomonadati</taxon>
        <taxon>Myxococcota</taxon>
        <taxon>Myxococcia</taxon>
        <taxon>Myxococcales</taxon>
        <taxon>Cystobacterineae</taxon>
        <taxon>Myxococcaceae</taxon>
        <taxon>Myxococcus</taxon>
    </lineage>
</organism>
<evidence type="ECO:0000256" key="4">
    <source>
        <dbReference type="ARBA" id="ARBA00022963"/>
    </source>
</evidence>
<dbReference type="Proteomes" id="UP000321224">
    <property type="component" value="Unassembled WGS sequence"/>
</dbReference>
<feature type="domain" description="3-hydroxyacyl-CoA dehydrogenase NAD binding" evidence="12">
    <location>
        <begin position="322"/>
        <end position="500"/>
    </location>
</feature>
<keyword evidence="6" id="KW-0520">NAD</keyword>
<evidence type="ECO:0000256" key="3">
    <source>
        <dbReference type="ARBA" id="ARBA00022832"/>
    </source>
</evidence>
<dbReference type="InterPro" id="IPR008927">
    <property type="entry name" value="6-PGluconate_DH-like_C_sf"/>
</dbReference>
<dbReference type="Gene3D" id="3.40.50.720">
    <property type="entry name" value="NAD(P)-binding Rossmann-like Domain"/>
    <property type="match status" value="1"/>
</dbReference>
<dbReference type="InterPro" id="IPR050136">
    <property type="entry name" value="FA_oxidation_alpha_subunit"/>
</dbReference>
<evidence type="ECO:0000256" key="7">
    <source>
        <dbReference type="ARBA" id="ARBA00023098"/>
    </source>
</evidence>
<evidence type="ECO:0000313" key="16">
    <source>
        <dbReference type="Proteomes" id="UP000321224"/>
    </source>
</evidence>